<gene>
    <name evidence="3" type="ORF">TAV2_LOCUS15184</name>
</gene>
<evidence type="ECO:0000313" key="4">
    <source>
        <dbReference type="Proteomes" id="UP000836841"/>
    </source>
</evidence>
<dbReference type="InterPro" id="IPR004312">
    <property type="entry name" value="ATHILA_Orf1_C"/>
</dbReference>
<feature type="domain" description="Arabidopsis retrotransposon Orf1 C-terminal" evidence="2">
    <location>
        <begin position="172"/>
        <end position="257"/>
    </location>
</feature>
<proteinExistence type="predicted"/>
<accession>A0AAU9SLR4</accession>
<feature type="region of interest" description="Disordered" evidence="1">
    <location>
        <begin position="259"/>
        <end position="294"/>
    </location>
</feature>
<evidence type="ECO:0000313" key="3">
    <source>
        <dbReference type="EMBL" id="CAH2066131.1"/>
    </source>
</evidence>
<dbReference type="Proteomes" id="UP000836841">
    <property type="component" value="Chromosome 5"/>
</dbReference>
<feature type="compositionally biased region" description="Polar residues" evidence="1">
    <location>
        <begin position="1"/>
        <end position="21"/>
    </location>
</feature>
<keyword evidence="4" id="KW-1185">Reference proteome</keyword>
<feature type="compositionally biased region" description="Acidic residues" evidence="1">
    <location>
        <begin position="372"/>
        <end position="385"/>
    </location>
</feature>
<dbReference type="Pfam" id="PF03078">
    <property type="entry name" value="ATHILA"/>
    <property type="match status" value="2"/>
</dbReference>
<reference evidence="3 4" key="1">
    <citation type="submission" date="2022-03" db="EMBL/GenBank/DDBJ databases">
        <authorList>
            <person name="Nunn A."/>
            <person name="Chopra R."/>
            <person name="Nunn A."/>
            <person name="Contreras Garrido A."/>
        </authorList>
    </citation>
    <scope>NUCLEOTIDE SEQUENCE [LARGE SCALE GENOMIC DNA]</scope>
</reference>
<evidence type="ECO:0000259" key="2">
    <source>
        <dbReference type="Pfam" id="PF03078"/>
    </source>
</evidence>
<organism evidence="3 4">
    <name type="scientific">Thlaspi arvense</name>
    <name type="common">Field penny-cress</name>
    <dbReference type="NCBI Taxonomy" id="13288"/>
    <lineage>
        <taxon>Eukaryota</taxon>
        <taxon>Viridiplantae</taxon>
        <taxon>Streptophyta</taxon>
        <taxon>Embryophyta</taxon>
        <taxon>Tracheophyta</taxon>
        <taxon>Spermatophyta</taxon>
        <taxon>Magnoliopsida</taxon>
        <taxon>eudicotyledons</taxon>
        <taxon>Gunneridae</taxon>
        <taxon>Pentapetalae</taxon>
        <taxon>rosids</taxon>
        <taxon>malvids</taxon>
        <taxon>Brassicales</taxon>
        <taxon>Brassicaceae</taxon>
        <taxon>Thlaspideae</taxon>
        <taxon>Thlaspi</taxon>
    </lineage>
</organism>
<dbReference type="EMBL" id="OU466861">
    <property type="protein sequence ID" value="CAH2066131.1"/>
    <property type="molecule type" value="Genomic_DNA"/>
</dbReference>
<sequence length="400" mass="44989">MNVTMVRTNDSTGSSRKQPTRGSKAQQQQKGKSVAASSAHATEPNEEEEVYFSTAPWPRPDARPFVLSRLPNDITELWPVIGTGPFESREAKLTLIRNPVVRVVAKILGNIMFGKEESDALRKDELLMLHYGLPSFASSIYSLHHHRFFTRTLDICLLMSSGLTTSTSRTEAIGSLLTPIFRYHDIDLTSTERIDTPWLLNEEHFRASGILMPGYKYQFQDRDGRKLYCQLPNNDIITLSSRANLEFLPDAVHLCPNPTMASVSRRRGSSSRSSAHPPHYEDAPAPDTFPQDPFTASAARQSMKSLLPPYAGQYDLLPLAPDVSEADRWAWMVDSQRKNNSMMQRIWGALAKLSCPRPPSCFRATETRDDTAAEEPDMDADDEEQNYEDKLVVELISLLI</sequence>
<feature type="non-terminal residue" evidence="3">
    <location>
        <position position="1"/>
    </location>
</feature>
<feature type="compositionally biased region" description="Low complexity" evidence="1">
    <location>
        <begin position="22"/>
        <end position="39"/>
    </location>
</feature>
<protein>
    <recommendedName>
        <fullName evidence="2">Arabidopsis retrotransposon Orf1 C-terminal domain-containing protein</fullName>
    </recommendedName>
</protein>
<evidence type="ECO:0000256" key="1">
    <source>
        <dbReference type="SAM" id="MobiDB-lite"/>
    </source>
</evidence>
<feature type="region of interest" description="Disordered" evidence="1">
    <location>
        <begin position="1"/>
        <end position="52"/>
    </location>
</feature>
<feature type="domain" description="Arabidopsis retrotransposon Orf1 C-terminal" evidence="2">
    <location>
        <begin position="72"/>
        <end position="134"/>
    </location>
</feature>
<name>A0AAU9SLR4_THLAR</name>
<dbReference type="AlphaFoldDB" id="A0AAU9SLR4"/>
<feature type="region of interest" description="Disordered" evidence="1">
    <location>
        <begin position="366"/>
        <end position="385"/>
    </location>
</feature>